<proteinExistence type="predicted"/>
<evidence type="ECO:0000259" key="2">
    <source>
        <dbReference type="Pfam" id="PF13193"/>
    </source>
</evidence>
<dbReference type="InterPro" id="IPR042099">
    <property type="entry name" value="ANL_N_sf"/>
</dbReference>
<evidence type="ECO:0000313" key="4">
    <source>
        <dbReference type="Proteomes" id="UP001370100"/>
    </source>
</evidence>
<evidence type="ECO:0000313" key="3">
    <source>
        <dbReference type="EMBL" id="MEJ2885042.1"/>
    </source>
</evidence>
<dbReference type="InterPro" id="IPR025110">
    <property type="entry name" value="AMP-bd_C"/>
</dbReference>
<gene>
    <name evidence="3" type="ORF">WCD41_01160</name>
</gene>
<dbReference type="PANTHER" id="PTHR43767">
    <property type="entry name" value="LONG-CHAIN-FATTY-ACID--COA LIGASE"/>
    <property type="match status" value="1"/>
</dbReference>
<dbReference type="EMBL" id="JBBEGL010000001">
    <property type="protein sequence ID" value="MEJ2885042.1"/>
    <property type="molecule type" value="Genomic_DNA"/>
</dbReference>
<dbReference type="Gene3D" id="3.30.300.30">
    <property type="match status" value="1"/>
</dbReference>
<dbReference type="Pfam" id="PF13193">
    <property type="entry name" value="AMP-binding_C"/>
    <property type="match status" value="1"/>
</dbReference>
<feature type="domain" description="AMP-binding enzyme C-terminal" evidence="2">
    <location>
        <begin position="433"/>
        <end position="508"/>
    </location>
</feature>
<dbReference type="SUPFAM" id="SSF56801">
    <property type="entry name" value="Acetyl-CoA synthetase-like"/>
    <property type="match status" value="1"/>
</dbReference>
<accession>A0ABU8MY65</accession>
<dbReference type="Proteomes" id="UP001370100">
    <property type="component" value="Unassembled WGS sequence"/>
</dbReference>
<organism evidence="3 4">
    <name type="scientific">Actinomycetospora aeridis</name>
    <dbReference type="NCBI Taxonomy" id="3129231"/>
    <lineage>
        <taxon>Bacteria</taxon>
        <taxon>Bacillati</taxon>
        <taxon>Actinomycetota</taxon>
        <taxon>Actinomycetes</taxon>
        <taxon>Pseudonocardiales</taxon>
        <taxon>Pseudonocardiaceae</taxon>
        <taxon>Actinomycetospora</taxon>
    </lineage>
</organism>
<comment type="caution">
    <text evidence="3">The sequence shown here is derived from an EMBL/GenBank/DDBJ whole genome shotgun (WGS) entry which is preliminary data.</text>
</comment>
<evidence type="ECO:0000259" key="1">
    <source>
        <dbReference type="Pfam" id="PF00501"/>
    </source>
</evidence>
<reference evidence="3 4" key="1">
    <citation type="submission" date="2024-03" db="EMBL/GenBank/DDBJ databases">
        <title>Actinomycetospora sp. OC33-EN06, a novel actinomycete isolated from wild orchid (Aerides multiflora).</title>
        <authorList>
            <person name="Suriyachadkun C."/>
        </authorList>
    </citation>
    <scope>NUCLEOTIDE SEQUENCE [LARGE SCALE GENOMIC DNA]</scope>
    <source>
        <strain evidence="3 4">OC33-EN06</strain>
    </source>
</reference>
<protein>
    <submittedName>
        <fullName evidence="3">AMP-binding protein</fullName>
    </submittedName>
</protein>
<keyword evidence="4" id="KW-1185">Reference proteome</keyword>
<dbReference type="InterPro" id="IPR045851">
    <property type="entry name" value="AMP-bd_C_sf"/>
</dbReference>
<sequence length="526" mass="57432">MVNIGRIPEKWAALTPRGDAVVDTTTERRTSWAELDERVRRLANGLRGRNRLGPDGLALQRGDRVAVLAKNSTEFQEIYYAAGRAGLVVQPLNWRLGAGELARIVADGGPRAIVVAGEWAEVGRELGGLVDVEHWLSYGPGGDGSYEDLLAAASADEPTDSADVGDDDPFFILYTGGTTGASKGALHTHRSASFGMLNQTVAERIVPTDVYMLTGQMYHIPVVLSMNYMRHGCPLVLMNFEAKRSLEIIEAERVSAFLGITTMLNWMMAVPGFDRYDIASLRNIQYGGGPMPSAVVKNALQAFPCTLIQGYGQTEGTTMCFLSQEDHHAAVNGVHPERLQSCGREGFVTSVRIVDVDGNPVPTDGSTVGQIVVRSEANMAGYWNRPDLTADTLRDGWMWTGDLATWDADRYVFIVDRAKDMIISGGENIYSVQVEEAVNHHPAVLECAVIGVPDEEWGESVKAFVVLKPDTTATEADIVETARAHLASYQKPRSVEFVDALPKAPTGKILKRDLRAPFWADAERRV</sequence>
<dbReference type="PROSITE" id="PS00455">
    <property type="entry name" value="AMP_BINDING"/>
    <property type="match status" value="1"/>
</dbReference>
<dbReference type="RefSeq" id="WP_337711538.1">
    <property type="nucleotide sequence ID" value="NZ_JBBEGL010000001.1"/>
</dbReference>
<feature type="domain" description="AMP-dependent synthetase/ligase" evidence="1">
    <location>
        <begin position="9"/>
        <end position="383"/>
    </location>
</feature>
<dbReference type="Gene3D" id="3.40.50.12780">
    <property type="entry name" value="N-terminal domain of ligase-like"/>
    <property type="match status" value="1"/>
</dbReference>
<dbReference type="InterPro" id="IPR000873">
    <property type="entry name" value="AMP-dep_synth/lig_dom"/>
</dbReference>
<dbReference type="PANTHER" id="PTHR43767:SF1">
    <property type="entry name" value="NONRIBOSOMAL PEPTIDE SYNTHASE PES1 (EUROFUNG)-RELATED"/>
    <property type="match status" value="1"/>
</dbReference>
<dbReference type="InterPro" id="IPR020845">
    <property type="entry name" value="AMP-binding_CS"/>
</dbReference>
<name>A0ABU8MY65_9PSEU</name>
<dbReference type="InterPro" id="IPR050237">
    <property type="entry name" value="ATP-dep_AMP-bd_enzyme"/>
</dbReference>
<dbReference type="Pfam" id="PF00501">
    <property type="entry name" value="AMP-binding"/>
    <property type="match status" value="1"/>
</dbReference>